<evidence type="ECO:0000256" key="4">
    <source>
        <dbReference type="PROSITE-ProRule" id="PRU00335"/>
    </source>
</evidence>
<dbReference type="HOGENOM" id="CLU_069356_28_0_5"/>
<dbReference type="KEGG" id="mcg:GL4_2943"/>
<dbReference type="GO" id="GO:0003677">
    <property type="term" value="F:DNA binding"/>
    <property type="evidence" value="ECO:0007669"/>
    <property type="project" value="UniProtKB-UniRule"/>
</dbReference>
<dbReference type="Proteomes" id="UP000031643">
    <property type="component" value="Chromosome"/>
</dbReference>
<sequence length="195" mass="21051">MAAGRPRTFCKNQALDRALEVFWRQGFEGASICDLTEAMGINPPSLYAAFGNKEQLFRQALDRYADVRAERRAALLAAPTARGAIEALLREAARNLTGNSSPVGCLYVQAIASAGEHTACLREMLKTKVEQGEQQILERLERAKAEGELPEDADAEGLVRYITTVVQGMSVQAAAGATCKDLERVADIALGAWPA</sequence>
<keyword evidence="2 4" id="KW-0238">DNA-binding</keyword>
<name>A0A0A8K671_9HYPH</name>
<dbReference type="Gene3D" id="1.10.357.10">
    <property type="entry name" value="Tetracycline Repressor, domain 2"/>
    <property type="match status" value="1"/>
</dbReference>
<reference evidence="6 7" key="1">
    <citation type="submission" date="2014-09" db="EMBL/GenBank/DDBJ databases">
        <title>Genome sequencing of Methyloceanibacter caenitepidi Gela4.</title>
        <authorList>
            <person name="Takeuchi M."/>
            <person name="Susumu S."/>
            <person name="Kamagata Y."/>
            <person name="Oshima K."/>
            <person name="Hattori M."/>
            <person name="Iwasaki W."/>
        </authorList>
    </citation>
    <scope>NUCLEOTIDE SEQUENCE [LARGE SCALE GENOMIC DNA]</scope>
    <source>
        <strain evidence="6 7">Gela4</strain>
    </source>
</reference>
<dbReference type="Gene3D" id="1.10.10.60">
    <property type="entry name" value="Homeodomain-like"/>
    <property type="match status" value="1"/>
</dbReference>
<dbReference type="SUPFAM" id="SSF48498">
    <property type="entry name" value="Tetracyclin repressor-like, C-terminal domain"/>
    <property type="match status" value="1"/>
</dbReference>
<evidence type="ECO:0000256" key="1">
    <source>
        <dbReference type="ARBA" id="ARBA00023015"/>
    </source>
</evidence>
<dbReference type="PROSITE" id="PS01081">
    <property type="entry name" value="HTH_TETR_1"/>
    <property type="match status" value="1"/>
</dbReference>
<dbReference type="InterPro" id="IPR011075">
    <property type="entry name" value="TetR_C"/>
</dbReference>
<feature type="domain" description="HTH tetR-type" evidence="5">
    <location>
        <begin position="8"/>
        <end position="68"/>
    </location>
</feature>
<protein>
    <submittedName>
        <fullName evidence="6">Transcriptional regulator, TetR family</fullName>
    </submittedName>
</protein>
<dbReference type="InterPro" id="IPR001647">
    <property type="entry name" value="HTH_TetR"/>
</dbReference>
<organism evidence="6 7">
    <name type="scientific">Methyloceanibacter caenitepidi</name>
    <dbReference type="NCBI Taxonomy" id="1384459"/>
    <lineage>
        <taxon>Bacteria</taxon>
        <taxon>Pseudomonadati</taxon>
        <taxon>Pseudomonadota</taxon>
        <taxon>Alphaproteobacteria</taxon>
        <taxon>Hyphomicrobiales</taxon>
        <taxon>Hyphomicrobiaceae</taxon>
        <taxon>Methyloceanibacter</taxon>
    </lineage>
</organism>
<keyword evidence="3" id="KW-0804">Transcription</keyword>
<accession>A0A0A8K671</accession>
<proteinExistence type="predicted"/>
<dbReference type="InterPro" id="IPR023772">
    <property type="entry name" value="DNA-bd_HTH_TetR-type_CS"/>
</dbReference>
<evidence type="ECO:0000313" key="6">
    <source>
        <dbReference type="EMBL" id="BAQ18375.1"/>
    </source>
</evidence>
<dbReference type="PANTHER" id="PTHR47506">
    <property type="entry name" value="TRANSCRIPTIONAL REGULATORY PROTEIN"/>
    <property type="match status" value="1"/>
</dbReference>
<dbReference type="InterPro" id="IPR036271">
    <property type="entry name" value="Tet_transcr_reg_TetR-rel_C_sf"/>
</dbReference>
<dbReference type="OrthoDB" id="9795242at2"/>
<gene>
    <name evidence="6" type="ORF">GL4_2943</name>
</gene>
<evidence type="ECO:0000256" key="2">
    <source>
        <dbReference type="ARBA" id="ARBA00023125"/>
    </source>
</evidence>
<evidence type="ECO:0000313" key="7">
    <source>
        <dbReference type="Proteomes" id="UP000031643"/>
    </source>
</evidence>
<dbReference type="PANTHER" id="PTHR47506:SF1">
    <property type="entry name" value="HTH-TYPE TRANSCRIPTIONAL REGULATOR YJDC"/>
    <property type="match status" value="1"/>
</dbReference>
<dbReference type="SUPFAM" id="SSF46689">
    <property type="entry name" value="Homeodomain-like"/>
    <property type="match status" value="1"/>
</dbReference>
<feature type="DNA-binding region" description="H-T-H motif" evidence="4">
    <location>
        <begin position="31"/>
        <end position="50"/>
    </location>
</feature>
<evidence type="ECO:0000256" key="3">
    <source>
        <dbReference type="ARBA" id="ARBA00023163"/>
    </source>
</evidence>
<dbReference type="STRING" id="1384459.GL4_2943"/>
<dbReference type="RefSeq" id="WP_045370233.1">
    <property type="nucleotide sequence ID" value="NZ_AP014648.1"/>
</dbReference>
<dbReference type="InterPro" id="IPR009057">
    <property type="entry name" value="Homeodomain-like_sf"/>
</dbReference>
<keyword evidence="1" id="KW-0805">Transcription regulation</keyword>
<dbReference type="AlphaFoldDB" id="A0A0A8K671"/>
<dbReference type="PRINTS" id="PR00455">
    <property type="entry name" value="HTHTETR"/>
</dbReference>
<keyword evidence="7" id="KW-1185">Reference proteome</keyword>
<dbReference type="PROSITE" id="PS50977">
    <property type="entry name" value="HTH_TETR_2"/>
    <property type="match status" value="1"/>
</dbReference>
<evidence type="ECO:0000259" key="5">
    <source>
        <dbReference type="PROSITE" id="PS50977"/>
    </source>
</evidence>
<dbReference type="EMBL" id="AP014648">
    <property type="protein sequence ID" value="BAQ18375.1"/>
    <property type="molecule type" value="Genomic_DNA"/>
</dbReference>
<dbReference type="Pfam" id="PF16925">
    <property type="entry name" value="TetR_C_13"/>
    <property type="match status" value="1"/>
</dbReference>
<dbReference type="Pfam" id="PF00440">
    <property type="entry name" value="TetR_N"/>
    <property type="match status" value="1"/>
</dbReference>